<dbReference type="Proteomes" id="UP000294395">
    <property type="component" value="Chromosome"/>
</dbReference>
<accession>A0A1L6KRE9</accession>
<evidence type="ECO:0000313" key="6">
    <source>
        <dbReference type="EMBL" id="QBQ17452.1"/>
    </source>
</evidence>
<keyword evidence="1" id="KW-0812">Transmembrane</keyword>
<organism evidence="5 9">
    <name type="scientific">Acinetobacter haemolyticus</name>
    <dbReference type="NCBI Taxonomy" id="29430"/>
    <lineage>
        <taxon>Bacteria</taxon>
        <taxon>Pseudomonadati</taxon>
        <taxon>Pseudomonadota</taxon>
        <taxon>Gammaproteobacteria</taxon>
        <taxon>Moraxellales</taxon>
        <taxon>Moraxellaceae</taxon>
        <taxon>Acinetobacter</taxon>
    </lineage>
</organism>
<reference evidence="5 9" key="3">
    <citation type="submission" date="2019-12" db="EMBL/GenBank/DDBJ databases">
        <title>Acinetobacter haemolyticus comparative genomics.</title>
        <authorList>
            <person name="Castro-Jaimes S."/>
            <person name="Bello-Lopez E."/>
            <person name="Velazquez-Acosta C."/>
            <person name="Volkow-Fernandez P."/>
            <person name="Lozano-Zarain P."/>
            <person name="Castillo Ramirez S."/>
            <person name="Cevallos M.A."/>
        </authorList>
    </citation>
    <scope>NUCLEOTIDE SEQUENCE [LARGE SCALE GENOMIC DNA]</scope>
    <source>
        <strain evidence="5 9">AN10</strain>
    </source>
</reference>
<dbReference type="InterPro" id="IPR056338">
    <property type="entry name" value="Cap15-like_TM"/>
</dbReference>
<dbReference type="InterPro" id="IPR041208">
    <property type="entry name" value="Cap15"/>
</dbReference>
<feature type="domain" description="Cap1-like TM helices" evidence="3">
    <location>
        <begin position="18"/>
        <end position="75"/>
    </location>
</feature>
<evidence type="ECO:0000313" key="8">
    <source>
        <dbReference type="Proteomes" id="UP000294395"/>
    </source>
</evidence>
<feature type="transmembrane region" description="Helical" evidence="1">
    <location>
        <begin position="22"/>
        <end position="42"/>
    </location>
</feature>
<dbReference type="EMBL" id="JAGFOT010000014">
    <property type="protein sequence ID" value="MBO3659034.1"/>
    <property type="molecule type" value="Genomic_DNA"/>
</dbReference>
<evidence type="ECO:0000259" key="3">
    <source>
        <dbReference type="Pfam" id="PF23471"/>
    </source>
</evidence>
<dbReference type="Proteomes" id="UP000463868">
    <property type="component" value="Chromosome"/>
</dbReference>
<dbReference type="Pfam" id="PF23471">
    <property type="entry name" value="Cap15_TM"/>
    <property type="match status" value="1"/>
</dbReference>
<dbReference type="EMBL" id="CP038009">
    <property type="protein sequence ID" value="QBQ17452.1"/>
    <property type="molecule type" value="Genomic_DNA"/>
</dbReference>
<keyword evidence="1" id="KW-1133">Transmembrane helix</keyword>
<dbReference type="Pfam" id="PF18153">
    <property type="entry name" value="Cap15_CD_rec"/>
    <property type="match status" value="1"/>
</dbReference>
<dbReference type="STRING" id="29430.AHTJS_15680"/>
<sequence>MGQLGHEYCVHNGFNRSHAGKYVYSLATFISWILIYFLLKFLGGLSPYWNVIISSAITALLFLTFYFLFDKWIWKTGLFFKILKYPDISGEWSCKGISDYQEENSEMIKHNREWIGKVTILQSWDKVRIRLETEFSTSDSISAAIIYDEIEEYKVLYSYENKPKDLDHEELRIHRGFVELTLHKDNKSASAKYYNVTGRRTMGTMLWEKLDN</sequence>
<reference evidence="6 8" key="2">
    <citation type="submission" date="2019-03" db="EMBL/GenBank/DDBJ databases">
        <title>Complete genome sequence of two outbreak-associated Acinetobacter haemolyticus strains.</title>
        <authorList>
            <person name="Bai L."/>
            <person name="Zhang S.-C."/>
            <person name="Deng Y."/>
            <person name="Song C.-C."/>
            <person name="Kang G.-B."/>
            <person name="Dong Y."/>
            <person name="Wang Y."/>
            <person name="Gao F."/>
            <person name="Huang H."/>
        </authorList>
    </citation>
    <scope>NUCLEOTIDE SEQUENCE [LARGE SCALE GENOMIC DNA]</scope>
    <source>
        <strain evidence="6 8">TJR01</strain>
    </source>
</reference>
<feature type="transmembrane region" description="Helical" evidence="1">
    <location>
        <begin position="48"/>
        <end position="69"/>
    </location>
</feature>
<dbReference type="KEGG" id="ahl:AHTJS_15680"/>
<reference evidence="7 10" key="1">
    <citation type="submission" date="2018-08" db="EMBL/GenBank/DDBJ databases">
        <title>Analysis of the genomic diversity of Mexican Acinetobacter haemolyticus clinical isolates.</title>
        <authorList>
            <person name="Castro-Jaimes S."/>
            <person name="Cevallos M.A."/>
        </authorList>
    </citation>
    <scope>NUCLEOTIDE SEQUENCE [LARGE SCALE GENOMIC DNA]</scope>
    <source>
        <strain evidence="7 10">AN43</strain>
    </source>
</reference>
<dbReference type="GeneID" id="29856696"/>
<dbReference type="Proteomes" id="UP000670925">
    <property type="component" value="Unassembled WGS sequence"/>
</dbReference>
<gene>
    <name evidence="7" type="ORF">AhaeAN43_15685</name>
    <name evidence="6" type="ORF">AHTJR_14745</name>
    <name evidence="5" type="ORF">GPS52_11655</name>
    <name evidence="4" type="ORF">J5N55_13220</name>
</gene>
<evidence type="ECO:0000313" key="4">
    <source>
        <dbReference type="EMBL" id="MBO3659034.1"/>
    </source>
</evidence>
<keyword evidence="1" id="KW-0472">Membrane</keyword>
<evidence type="ECO:0000313" key="7">
    <source>
        <dbReference type="EMBL" id="QHI14689.1"/>
    </source>
</evidence>
<protein>
    <submittedName>
        <fullName evidence="5">Uncharacterized protein</fullName>
    </submittedName>
</protein>
<dbReference type="EMBL" id="CP031976">
    <property type="protein sequence ID" value="QHI14689.1"/>
    <property type="molecule type" value="Genomic_DNA"/>
</dbReference>
<dbReference type="Proteomes" id="UP000451048">
    <property type="component" value="Unassembled WGS sequence"/>
</dbReference>
<reference evidence="4" key="4">
    <citation type="submission" date="2021-03" db="EMBL/GenBank/DDBJ databases">
        <title>Acinetobacter spp. whole-genome sequenced from Terengganu.</title>
        <authorList>
            <person name="Mohd Rani F."/>
        </authorList>
    </citation>
    <scope>NUCLEOTIDE SEQUENCE</scope>
    <source>
        <strain evidence="4">AC1502</strain>
    </source>
</reference>
<dbReference type="RefSeq" id="WP_000530048.1">
    <property type="nucleotide sequence ID" value="NZ_BKQF01000063.1"/>
</dbReference>
<evidence type="ECO:0000313" key="5">
    <source>
        <dbReference type="EMBL" id="NAR74141.1"/>
    </source>
</evidence>
<evidence type="ECO:0000259" key="2">
    <source>
        <dbReference type="Pfam" id="PF18153"/>
    </source>
</evidence>
<dbReference type="EMBL" id="WTTO01000035">
    <property type="protein sequence ID" value="NAR74141.1"/>
    <property type="molecule type" value="Genomic_DNA"/>
</dbReference>
<evidence type="ECO:0000313" key="10">
    <source>
        <dbReference type="Proteomes" id="UP000463868"/>
    </source>
</evidence>
<proteinExistence type="predicted"/>
<feature type="domain" description="CD-NTase-associated protein 15" evidence="2">
    <location>
        <begin position="83"/>
        <end position="209"/>
    </location>
</feature>
<evidence type="ECO:0000256" key="1">
    <source>
        <dbReference type="SAM" id="Phobius"/>
    </source>
</evidence>
<name>A0A1L6KRE9_ACIHA</name>
<dbReference type="OrthoDB" id="7505004at2"/>
<dbReference type="AlphaFoldDB" id="A0A1L6KRE9"/>
<evidence type="ECO:0000313" key="9">
    <source>
        <dbReference type="Proteomes" id="UP000451048"/>
    </source>
</evidence>